<dbReference type="RefSeq" id="WP_316973545.1">
    <property type="nucleotide sequence ID" value="NZ_JAWIIJ010000005.1"/>
</dbReference>
<evidence type="ECO:0000256" key="1">
    <source>
        <dbReference type="SAM" id="Phobius"/>
    </source>
</evidence>
<evidence type="ECO:0000313" key="2">
    <source>
        <dbReference type="EMBL" id="MDV2078873.1"/>
    </source>
</evidence>
<organism evidence="2 3">
    <name type="scientific">Marinobacter xestospongiae</name>
    <dbReference type="NCBI Taxonomy" id="994319"/>
    <lineage>
        <taxon>Bacteria</taxon>
        <taxon>Pseudomonadati</taxon>
        <taxon>Pseudomonadota</taxon>
        <taxon>Gammaproteobacteria</taxon>
        <taxon>Pseudomonadales</taxon>
        <taxon>Marinobacteraceae</taxon>
        <taxon>Marinobacter</taxon>
    </lineage>
</organism>
<gene>
    <name evidence="2" type="ORF">RYS15_09255</name>
</gene>
<feature type="transmembrane region" description="Helical" evidence="1">
    <location>
        <begin position="100"/>
        <end position="122"/>
    </location>
</feature>
<reference evidence="2 3" key="1">
    <citation type="submission" date="2023-10" db="EMBL/GenBank/DDBJ databases">
        <title>Characteristics and mechanism of a salt-tolerant marine origin heterotrophic nitrifying- aerobic denitrifying bacteria Marinobacter xestospongiae HN1.</title>
        <authorList>
            <person name="Qi R."/>
        </authorList>
    </citation>
    <scope>NUCLEOTIDE SEQUENCE [LARGE SCALE GENOMIC DNA]</scope>
    <source>
        <strain evidence="2 3">HN1</strain>
    </source>
</reference>
<keyword evidence="3" id="KW-1185">Reference proteome</keyword>
<dbReference type="Proteomes" id="UP001269819">
    <property type="component" value="Unassembled WGS sequence"/>
</dbReference>
<proteinExistence type="predicted"/>
<evidence type="ECO:0008006" key="4">
    <source>
        <dbReference type="Google" id="ProtNLM"/>
    </source>
</evidence>
<keyword evidence="1" id="KW-0812">Transmembrane</keyword>
<feature type="transmembrane region" description="Helical" evidence="1">
    <location>
        <begin position="14"/>
        <end position="35"/>
    </location>
</feature>
<keyword evidence="1" id="KW-1133">Transmembrane helix</keyword>
<dbReference type="EMBL" id="JAWIIJ010000005">
    <property type="protein sequence ID" value="MDV2078873.1"/>
    <property type="molecule type" value="Genomic_DNA"/>
</dbReference>
<protein>
    <recommendedName>
        <fullName evidence="4">Ubiquinone biosynthesis protein UbiH</fullName>
    </recommendedName>
</protein>
<comment type="caution">
    <text evidence="2">The sequence shown here is derived from an EMBL/GenBank/DDBJ whole genome shotgun (WGS) entry which is preliminary data.</text>
</comment>
<name>A0ABU3VX72_9GAMM</name>
<evidence type="ECO:0000313" key="3">
    <source>
        <dbReference type="Proteomes" id="UP001269819"/>
    </source>
</evidence>
<accession>A0ABU3VX72</accession>
<keyword evidence="1" id="KW-0472">Membrane</keyword>
<sequence>MEAFIAVTFSFPTVLFTVLLAVAVIYWLISLVGLVDLDGGGDADLDLDASSDMGGLMVTLGLQGVPLPLVLTLLFLGAWLTAYFADLMLGSLFGTGWGHILFGLVVIPLALVAGLLATAVLVRPLRPLFRRAYKRPLEKQIIGAACVVLSFNANKGQGRAEVHRDGAHLILKIRSDASLARRDRAVLVEYLPEHQAYWVVTEAEFLAGSSG</sequence>